<sequence>MSATQSSSPVRVGFIGLGVMGRGMAGSLLRAGHAVTVFNRNAQAMPPLVEQGAQAADSIAALGASCRVVFLCLSDTAAVEAVLFGEGGLAQALAAGSTVIDTSTISAPATRGFAARLAERGVAMLDSPVSGGQQGAATGSLSCMVGGDAAVFEACLPYLQAIGSKVAHVGGVGAGQVVKACNQVAVTGVMLGVAEAFALARRHDVPPAVVREALLGGAARSMVLEKNALRLIERDFQPGFKAELMRKDLRLALQAGQDRGVFMPGAALIAQLLEGVCSAGEGSLDWSALGKLVETLSGVDEQA</sequence>
<evidence type="ECO:0000313" key="9">
    <source>
        <dbReference type="Proteomes" id="UP000078558"/>
    </source>
</evidence>
<dbReference type="PROSITE" id="PS00895">
    <property type="entry name" value="3_HYDROXYISOBUT_DH"/>
    <property type="match status" value="1"/>
</dbReference>
<organism evidence="7 9">
    <name type="scientific">Orrella dioscoreae</name>
    <dbReference type="NCBI Taxonomy" id="1851544"/>
    <lineage>
        <taxon>Bacteria</taxon>
        <taxon>Pseudomonadati</taxon>
        <taxon>Pseudomonadota</taxon>
        <taxon>Betaproteobacteria</taxon>
        <taxon>Burkholderiales</taxon>
        <taxon>Alcaligenaceae</taxon>
        <taxon>Orrella</taxon>
    </lineage>
</organism>
<proteinExistence type="inferred from homology"/>
<dbReference type="EC" id="1.1.1.60" evidence="7"/>
<dbReference type="Gene3D" id="3.40.50.720">
    <property type="entry name" value="NAD(P)-binding Rossmann-like Domain"/>
    <property type="match status" value="1"/>
</dbReference>
<dbReference type="Pfam" id="PF14833">
    <property type="entry name" value="NAD_binding_11"/>
    <property type="match status" value="1"/>
</dbReference>
<dbReference type="EMBL" id="LT907988">
    <property type="protein sequence ID" value="SOE51379.1"/>
    <property type="molecule type" value="Genomic_DNA"/>
</dbReference>
<dbReference type="SUPFAM" id="SSF51735">
    <property type="entry name" value="NAD(P)-binding Rossmann-fold domains"/>
    <property type="match status" value="1"/>
</dbReference>
<protein>
    <submittedName>
        <fullName evidence="7">2-hydroxy-3-oxopropionate reductase</fullName>
        <ecNumber evidence="7">1.1.1.60</ecNumber>
    </submittedName>
</protein>
<dbReference type="OrthoDB" id="8891374at2"/>
<accession>A0A1C3JY58</accession>
<evidence type="ECO:0000256" key="4">
    <source>
        <dbReference type="PIRSR" id="PIRSR000103-1"/>
    </source>
</evidence>
<evidence type="ECO:0000256" key="3">
    <source>
        <dbReference type="ARBA" id="ARBA00023027"/>
    </source>
</evidence>
<dbReference type="Gene3D" id="1.10.1040.10">
    <property type="entry name" value="N-(1-d-carboxylethyl)-l-norvaline Dehydrogenase, domain 2"/>
    <property type="match status" value="1"/>
</dbReference>
<keyword evidence="9" id="KW-1185">Reference proteome</keyword>
<dbReference type="Pfam" id="PF03446">
    <property type="entry name" value="NAD_binding_2"/>
    <property type="match status" value="1"/>
</dbReference>
<name>A0A1C3JY58_9BURK</name>
<reference evidence="7 9" key="1">
    <citation type="submission" date="2016-06" db="EMBL/GenBank/DDBJ databases">
        <authorList>
            <person name="Kjaerup R.B."/>
            <person name="Dalgaard T.S."/>
            <person name="Juul-Madsen H.R."/>
        </authorList>
    </citation>
    <scope>NUCLEOTIDE SEQUENCE [LARGE SCALE GENOMIC DNA]</scope>
    <source>
        <strain evidence="7">Orrdi1</strain>
    </source>
</reference>
<dbReference type="EMBL" id="FLRC01000006">
    <property type="protein sequence ID" value="SBT24166.1"/>
    <property type="molecule type" value="Genomic_DNA"/>
</dbReference>
<dbReference type="InterPro" id="IPR008927">
    <property type="entry name" value="6-PGluconate_DH-like_C_sf"/>
</dbReference>
<dbReference type="PANTHER" id="PTHR43060:SF15">
    <property type="entry name" value="3-HYDROXYISOBUTYRATE DEHYDROGENASE-LIKE 1, MITOCHONDRIAL-RELATED"/>
    <property type="match status" value="1"/>
</dbReference>
<dbReference type="GO" id="GO:0051287">
    <property type="term" value="F:NAD binding"/>
    <property type="evidence" value="ECO:0007669"/>
    <property type="project" value="InterPro"/>
</dbReference>
<evidence type="ECO:0000256" key="2">
    <source>
        <dbReference type="ARBA" id="ARBA00023002"/>
    </source>
</evidence>
<feature type="active site" evidence="4">
    <location>
        <position position="179"/>
    </location>
</feature>
<dbReference type="GO" id="GO:0016054">
    <property type="term" value="P:organic acid catabolic process"/>
    <property type="evidence" value="ECO:0007669"/>
    <property type="project" value="UniProtKB-ARBA"/>
</dbReference>
<dbReference type="GO" id="GO:0008679">
    <property type="term" value="F:2-hydroxy-3-oxopropionate reductase activity"/>
    <property type="evidence" value="ECO:0007669"/>
    <property type="project" value="UniProtKB-EC"/>
</dbReference>
<reference evidence="8 9" key="2">
    <citation type="submission" date="2017-08" db="EMBL/GenBank/DDBJ databases">
        <authorList>
            <person name="de Groot N.N."/>
        </authorList>
    </citation>
    <scope>NUCLEOTIDE SEQUENCE [LARGE SCALE GENOMIC DNA]</scope>
    <source>
        <strain evidence="8">Orrdi1</strain>
    </source>
</reference>
<dbReference type="PIRSF" id="PIRSF000103">
    <property type="entry name" value="HIBADH"/>
    <property type="match status" value="1"/>
</dbReference>
<dbReference type="STRING" id="1851544.ODI_02254"/>
<dbReference type="InterPro" id="IPR002204">
    <property type="entry name" value="3-OH-isobutyrate_DH-rel_CS"/>
</dbReference>
<keyword evidence="3" id="KW-0520">NAD</keyword>
<dbReference type="SUPFAM" id="SSF48179">
    <property type="entry name" value="6-phosphogluconate dehydrogenase C-terminal domain-like"/>
    <property type="match status" value="1"/>
</dbReference>
<gene>
    <name evidence="7" type="ORF">ODI_02254</name>
    <name evidence="8" type="ORF">ODI_R3401</name>
</gene>
<dbReference type="Proteomes" id="UP000078558">
    <property type="component" value="Chromosome I"/>
</dbReference>
<feature type="domain" description="6-phosphogluconate dehydrogenase NADP-binding" evidence="5">
    <location>
        <begin position="11"/>
        <end position="170"/>
    </location>
</feature>
<dbReference type="InterPro" id="IPR015815">
    <property type="entry name" value="HIBADH-related"/>
</dbReference>
<dbReference type="PANTHER" id="PTHR43060">
    <property type="entry name" value="3-HYDROXYISOBUTYRATE DEHYDROGENASE-LIKE 1, MITOCHONDRIAL-RELATED"/>
    <property type="match status" value="1"/>
</dbReference>
<dbReference type="RefSeq" id="WP_067750071.1">
    <property type="nucleotide sequence ID" value="NZ_LT907988.1"/>
</dbReference>
<dbReference type="KEGG" id="odi:ODI_R3401"/>
<evidence type="ECO:0000259" key="5">
    <source>
        <dbReference type="Pfam" id="PF03446"/>
    </source>
</evidence>
<dbReference type="GO" id="GO:0050661">
    <property type="term" value="F:NADP binding"/>
    <property type="evidence" value="ECO:0007669"/>
    <property type="project" value="InterPro"/>
</dbReference>
<dbReference type="InterPro" id="IPR029154">
    <property type="entry name" value="HIBADH-like_NADP-bd"/>
</dbReference>
<evidence type="ECO:0000256" key="1">
    <source>
        <dbReference type="ARBA" id="ARBA00009080"/>
    </source>
</evidence>
<keyword evidence="2 7" id="KW-0560">Oxidoreductase</keyword>
<evidence type="ECO:0000313" key="7">
    <source>
        <dbReference type="EMBL" id="SBT24166.1"/>
    </source>
</evidence>
<dbReference type="AlphaFoldDB" id="A0A1C3JY58"/>
<comment type="similarity">
    <text evidence="1">Belongs to the HIBADH-related family.</text>
</comment>
<evidence type="ECO:0000313" key="8">
    <source>
        <dbReference type="EMBL" id="SOE51379.1"/>
    </source>
</evidence>
<dbReference type="InterPro" id="IPR036291">
    <property type="entry name" value="NAD(P)-bd_dom_sf"/>
</dbReference>
<dbReference type="InterPro" id="IPR013328">
    <property type="entry name" value="6PGD_dom2"/>
</dbReference>
<feature type="domain" description="3-hydroxyisobutyrate dehydrogenase-like NAD-binding" evidence="6">
    <location>
        <begin position="173"/>
        <end position="292"/>
    </location>
</feature>
<dbReference type="InterPro" id="IPR006115">
    <property type="entry name" value="6PGDH_NADP-bd"/>
</dbReference>
<evidence type="ECO:0000259" key="6">
    <source>
        <dbReference type="Pfam" id="PF14833"/>
    </source>
</evidence>